<name>A0A9Q1JG75_9CARY</name>
<dbReference type="AlphaFoldDB" id="A0A9Q1JG75"/>
<dbReference type="Proteomes" id="UP001153076">
    <property type="component" value="Unassembled WGS sequence"/>
</dbReference>
<protein>
    <submittedName>
        <fullName evidence="1">Uncharacterized protein</fullName>
    </submittedName>
</protein>
<evidence type="ECO:0000313" key="2">
    <source>
        <dbReference type="Proteomes" id="UP001153076"/>
    </source>
</evidence>
<keyword evidence="2" id="KW-1185">Reference proteome</keyword>
<evidence type="ECO:0000313" key="1">
    <source>
        <dbReference type="EMBL" id="KAJ8420889.1"/>
    </source>
</evidence>
<dbReference type="EMBL" id="JAKOGI010003074">
    <property type="protein sequence ID" value="KAJ8420889.1"/>
    <property type="molecule type" value="Genomic_DNA"/>
</dbReference>
<reference evidence="1" key="1">
    <citation type="submission" date="2022-04" db="EMBL/GenBank/DDBJ databases">
        <title>Carnegiea gigantea Genome sequencing and assembly v2.</title>
        <authorList>
            <person name="Copetti D."/>
            <person name="Sanderson M.J."/>
            <person name="Burquez A."/>
            <person name="Wojciechowski M.F."/>
        </authorList>
    </citation>
    <scope>NUCLEOTIDE SEQUENCE</scope>
    <source>
        <strain evidence="1">SGP5-SGP5p</strain>
        <tissue evidence="1">Aerial part</tissue>
    </source>
</reference>
<proteinExistence type="predicted"/>
<sequence length="230" mass="25722">MEMVLLWEAVVAGERYAGGSKKYIMLKEGLGTEEVQRMVSEVTSHDLTVQKLWYSLRYGRGMVIEVEGNADVRMFLKENDEHSNLYTGKSGGPKRRTQKVHYTKREGVAVIMASFVEEAGGMGMMWYKRVVRDQGEIIELSDDDEIFIALEDVGEDEAMAGEGKEGSKGRGLMKGKLADTYKKMGCIATVKCYYLMLGEYSVELTNSHYNPISHIQPAGAPDEDTRHGNS</sequence>
<gene>
    <name evidence="1" type="ORF">Cgig2_003185</name>
</gene>
<organism evidence="1 2">
    <name type="scientific">Carnegiea gigantea</name>
    <dbReference type="NCBI Taxonomy" id="171969"/>
    <lineage>
        <taxon>Eukaryota</taxon>
        <taxon>Viridiplantae</taxon>
        <taxon>Streptophyta</taxon>
        <taxon>Embryophyta</taxon>
        <taxon>Tracheophyta</taxon>
        <taxon>Spermatophyta</taxon>
        <taxon>Magnoliopsida</taxon>
        <taxon>eudicotyledons</taxon>
        <taxon>Gunneridae</taxon>
        <taxon>Pentapetalae</taxon>
        <taxon>Caryophyllales</taxon>
        <taxon>Cactineae</taxon>
        <taxon>Cactaceae</taxon>
        <taxon>Cactoideae</taxon>
        <taxon>Echinocereeae</taxon>
        <taxon>Carnegiea</taxon>
    </lineage>
</organism>
<accession>A0A9Q1JG75</accession>
<comment type="caution">
    <text evidence="1">The sequence shown here is derived from an EMBL/GenBank/DDBJ whole genome shotgun (WGS) entry which is preliminary data.</text>
</comment>